<evidence type="ECO:0000313" key="14">
    <source>
        <dbReference type="Proteomes" id="UP000078486"/>
    </source>
</evidence>
<comment type="subcellular location">
    <subcellularLocation>
        <location evidence="2 10">Cell membrane</location>
        <topology evidence="2 10">Multi-pass membrane protein</topology>
    </subcellularLocation>
</comment>
<dbReference type="GO" id="GO:0005886">
    <property type="term" value="C:plasma membrane"/>
    <property type="evidence" value="ECO:0007669"/>
    <property type="project" value="UniProtKB-SubCell"/>
</dbReference>
<proteinExistence type="inferred from homology"/>
<dbReference type="EMBL" id="LRRQ01000029">
    <property type="protein sequence ID" value="OAM91379.1"/>
    <property type="molecule type" value="Genomic_DNA"/>
</dbReference>
<feature type="transmembrane region" description="Helical" evidence="10">
    <location>
        <begin position="132"/>
        <end position="153"/>
    </location>
</feature>
<dbReference type="OrthoDB" id="9795403at2"/>
<gene>
    <name evidence="13" type="ORF">AW736_03575</name>
</gene>
<dbReference type="Proteomes" id="UP000078486">
    <property type="component" value="Unassembled WGS sequence"/>
</dbReference>
<keyword evidence="9 10" id="KW-0472">Membrane</keyword>
<evidence type="ECO:0000256" key="3">
    <source>
        <dbReference type="ARBA" id="ARBA00007069"/>
    </source>
</evidence>
<evidence type="ECO:0000313" key="13">
    <source>
        <dbReference type="EMBL" id="OAM91379.1"/>
    </source>
</evidence>
<dbReference type="SUPFAM" id="SSF161098">
    <property type="entry name" value="MetI-like"/>
    <property type="match status" value="1"/>
</dbReference>
<protein>
    <recommendedName>
        <fullName evidence="11">Molybdenum transport system permease</fullName>
    </recommendedName>
</protein>
<comment type="caution">
    <text evidence="13">The sequence shown here is derived from an EMBL/GenBank/DDBJ whole genome shotgun (WGS) entry which is preliminary data.</text>
</comment>
<evidence type="ECO:0000256" key="10">
    <source>
        <dbReference type="RuleBase" id="RU363032"/>
    </source>
</evidence>
<name>A0A178IQ43_9BACT</name>
<dbReference type="Pfam" id="PF00528">
    <property type="entry name" value="BPD_transp_1"/>
    <property type="match status" value="1"/>
</dbReference>
<dbReference type="InterPro" id="IPR035906">
    <property type="entry name" value="MetI-like_sf"/>
</dbReference>
<dbReference type="RefSeq" id="WP_068768884.1">
    <property type="nucleotide sequence ID" value="NZ_CP109796.1"/>
</dbReference>
<keyword evidence="14" id="KW-1185">Reference proteome</keyword>
<dbReference type="Gene3D" id="1.10.3720.10">
    <property type="entry name" value="MetI-like"/>
    <property type="match status" value="1"/>
</dbReference>
<dbReference type="InterPro" id="IPR011867">
    <property type="entry name" value="ModB_ABC"/>
</dbReference>
<sequence>MDVLQITLFTLAIALAGTLLILPPGIALAWLLARPAWPGKAAVETLVALPLVIPPVATGLILLKLVGRRGPLGSFFENMLGIEIVFTWKAVLIATAVMSFPLFVRTARVAFEEVDPRFNQVARTLGAGPWDAFFTVTLPLAARGLLAGAVLAFARALGEFGATIMIAGVIPGETITLALGIYHHVQLGRDAEASVLLAISIALAFGALWLSERLVRKNA</sequence>
<reference evidence="13 14" key="1">
    <citation type="submission" date="2016-01" db="EMBL/GenBank/DDBJ databases">
        <title>High potential of lignocellulose degradation of a new Verrucomicrobia species.</title>
        <authorList>
            <person name="Wang Y."/>
            <person name="Shi Y."/>
            <person name="Qiu Z."/>
            <person name="Liu S."/>
            <person name="Yang H."/>
        </authorList>
    </citation>
    <scope>NUCLEOTIDE SEQUENCE [LARGE SCALE GENOMIC DNA]</scope>
    <source>
        <strain evidence="13 14">TSB47</strain>
    </source>
</reference>
<dbReference type="PANTHER" id="PTHR30183:SF3">
    <property type="entry name" value="MOLYBDENUM TRANSPORT SYSTEM PERMEASE PROTEIN MODB"/>
    <property type="match status" value="1"/>
</dbReference>
<evidence type="ECO:0000256" key="8">
    <source>
        <dbReference type="ARBA" id="ARBA00022989"/>
    </source>
</evidence>
<evidence type="ECO:0000256" key="7">
    <source>
        <dbReference type="ARBA" id="ARBA00022692"/>
    </source>
</evidence>
<evidence type="ECO:0000256" key="5">
    <source>
        <dbReference type="ARBA" id="ARBA00022475"/>
    </source>
</evidence>
<dbReference type="PANTHER" id="PTHR30183">
    <property type="entry name" value="MOLYBDENUM TRANSPORT SYSTEM PERMEASE PROTEIN MODB"/>
    <property type="match status" value="1"/>
</dbReference>
<feature type="domain" description="ABC transmembrane type-1" evidence="12">
    <location>
        <begin position="7"/>
        <end position="209"/>
    </location>
</feature>
<dbReference type="GO" id="GO:0015098">
    <property type="term" value="F:molybdate ion transmembrane transporter activity"/>
    <property type="evidence" value="ECO:0007669"/>
    <property type="project" value="UniProtKB-UniRule"/>
</dbReference>
<keyword evidence="5 11" id="KW-1003">Cell membrane</keyword>
<keyword evidence="8 10" id="KW-1133">Transmembrane helix</keyword>
<evidence type="ECO:0000256" key="11">
    <source>
        <dbReference type="RuleBase" id="RU365097"/>
    </source>
</evidence>
<comment type="function">
    <text evidence="1 11">Part of the binding-protein-dependent transport system for molybdenum; probably responsible for the translocation of the substrate across the membrane.</text>
</comment>
<feature type="transmembrane region" description="Helical" evidence="10">
    <location>
        <begin position="79"/>
        <end position="104"/>
    </location>
</feature>
<feature type="transmembrane region" description="Helical" evidence="10">
    <location>
        <begin position="193"/>
        <end position="210"/>
    </location>
</feature>
<organism evidence="13 14">
    <name type="scientific">Termitidicoccus mucosus</name>
    <dbReference type="NCBI Taxonomy" id="1184151"/>
    <lineage>
        <taxon>Bacteria</taxon>
        <taxon>Pseudomonadati</taxon>
        <taxon>Verrucomicrobiota</taxon>
        <taxon>Opitutia</taxon>
        <taxon>Opitutales</taxon>
        <taxon>Opitutaceae</taxon>
        <taxon>Termitidicoccus</taxon>
    </lineage>
</organism>
<feature type="transmembrane region" description="Helical" evidence="10">
    <location>
        <begin position="160"/>
        <end position="181"/>
    </location>
</feature>
<evidence type="ECO:0000256" key="4">
    <source>
        <dbReference type="ARBA" id="ARBA00022448"/>
    </source>
</evidence>
<dbReference type="PROSITE" id="PS50928">
    <property type="entry name" value="ABC_TM1"/>
    <property type="match status" value="1"/>
</dbReference>
<evidence type="ECO:0000256" key="2">
    <source>
        <dbReference type="ARBA" id="ARBA00004651"/>
    </source>
</evidence>
<keyword evidence="4 10" id="KW-0813">Transport</keyword>
<feature type="transmembrane region" description="Helical" evidence="10">
    <location>
        <begin position="45"/>
        <end position="67"/>
    </location>
</feature>
<keyword evidence="6 11" id="KW-0500">Molybdenum</keyword>
<evidence type="ECO:0000256" key="9">
    <source>
        <dbReference type="ARBA" id="ARBA00023136"/>
    </source>
</evidence>
<dbReference type="STRING" id="1184151.AW736_03575"/>
<dbReference type="AlphaFoldDB" id="A0A178IQ43"/>
<keyword evidence="7 10" id="KW-0812">Transmembrane</keyword>
<accession>A0A178IQ43</accession>
<evidence type="ECO:0000256" key="1">
    <source>
        <dbReference type="ARBA" id="ARBA00002949"/>
    </source>
</evidence>
<dbReference type="CDD" id="cd06261">
    <property type="entry name" value="TM_PBP2"/>
    <property type="match status" value="1"/>
</dbReference>
<dbReference type="NCBIfam" id="TIGR02141">
    <property type="entry name" value="modB_ABC"/>
    <property type="match status" value="1"/>
</dbReference>
<evidence type="ECO:0000259" key="12">
    <source>
        <dbReference type="PROSITE" id="PS50928"/>
    </source>
</evidence>
<dbReference type="InterPro" id="IPR000515">
    <property type="entry name" value="MetI-like"/>
</dbReference>
<evidence type="ECO:0000256" key="6">
    <source>
        <dbReference type="ARBA" id="ARBA00022505"/>
    </source>
</evidence>
<comment type="similarity">
    <text evidence="3 11">Belongs to the binding-protein-dependent transport system permease family. CysTW subfamily.</text>
</comment>